<dbReference type="SUPFAM" id="SSF52151">
    <property type="entry name" value="FabD/lysophospholipase-like"/>
    <property type="match status" value="1"/>
</dbReference>
<feature type="domain" description="PNPLA" evidence="8">
    <location>
        <begin position="47"/>
        <end position="240"/>
    </location>
</feature>
<evidence type="ECO:0000256" key="3">
    <source>
        <dbReference type="ARBA" id="ARBA00022963"/>
    </source>
</evidence>
<evidence type="ECO:0000256" key="1">
    <source>
        <dbReference type="ARBA" id="ARBA00004370"/>
    </source>
</evidence>
<evidence type="ECO:0000256" key="2">
    <source>
        <dbReference type="ARBA" id="ARBA00022801"/>
    </source>
</evidence>
<feature type="signal peptide" evidence="7">
    <location>
        <begin position="1"/>
        <end position="19"/>
    </location>
</feature>
<dbReference type="OrthoDB" id="5290098at2"/>
<dbReference type="InterPro" id="IPR002641">
    <property type="entry name" value="PNPLA_dom"/>
</dbReference>
<dbReference type="Proteomes" id="UP000243793">
    <property type="component" value="Chromosome"/>
</dbReference>
<comment type="subcellular location">
    <subcellularLocation>
        <location evidence="1">Membrane</location>
    </subcellularLocation>
</comment>
<name>A0A1Y0D0U0_9GAMM</name>
<protein>
    <submittedName>
        <fullName evidence="10">Serine protease</fullName>
    </submittedName>
</protein>
<feature type="active site" description="Nucleophile" evidence="6">
    <location>
        <position position="80"/>
    </location>
</feature>
<dbReference type="GO" id="GO:0008233">
    <property type="term" value="F:peptidase activity"/>
    <property type="evidence" value="ECO:0007669"/>
    <property type="project" value="UniProtKB-KW"/>
</dbReference>
<keyword evidence="11" id="KW-1185">Reference proteome</keyword>
<dbReference type="Pfam" id="PF01734">
    <property type="entry name" value="Patatin"/>
    <property type="match status" value="1"/>
</dbReference>
<dbReference type="InterPro" id="IPR010827">
    <property type="entry name" value="BamA/TamA_POTRA"/>
</dbReference>
<dbReference type="Gene3D" id="3.40.1090.10">
    <property type="entry name" value="Cytosolic phospholipase A2 catalytic domain"/>
    <property type="match status" value="2"/>
</dbReference>
<feature type="short sequence motif" description="GXSXG" evidence="6">
    <location>
        <begin position="78"/>
        <end position="82"/>
    </location>
</feature>
<keyword evidence="4 6" id="KW-0443">Lipid metabolism</keyword>
<keyword evidence="3 6" id="KW-0442">Lipid degradation</keyword>
<evidence type="ECO:0000259" key="8">
    <source>
        <dbReference type="PROSITE" id="PS51635"/>
    </source>
</evidence>
<accession>A0A1Y0D0U0</accession>
<dbReference type="PROSITE" id="PS51635">
    <property type="entry name" value="PNPLA"/>
    <property type="match status" value="1"/>
</dbReference>
<feature type="chain" id="PRO_5012304775" evidence="7">
    <location>
        <begin position="20"/>
        <end position="768"/>
    </location>
</feature>
<evidence type="ECO:0000313" key="10">
    <source>
        <dbReference type="EMBL" id="ART81202.1"/>
    </source>
</evidence>
<feature type="short sequence motif" description="GXGXXG" evidence="6">
    <location>
        <begin position="51"/>
        <end position="56"/>
    </location>
</feature>
<dbReference type="PANTHER" id="PTHR14226">
    <property type="entry name" value="NEUROPATHY TARGET ESTERASE/SWISS CHEESE D.MELANOGASTER"/>
    <property type="match status" value="1"/>
</dbReference>
<feature type="short sequence motif" description="DGA/G" evidence="6">
    <location>
        <begin position="227"/>
        <end position="229"/>
    </location>
</feature>
<evidence type="ECO:0000259" key="9">
    <source>
        <dbReference type="PROSITE" id="PS51779"/>
    </source>
</evidence>
<dbReference type="GO" id="GO:0019867">
    <property type="term" value="C:outer membrane"/>
    <property type="evidence" value="ECO:0007669"/>
    <property type="project" value="InterPro"/>
</dbReference>
<dbReference type="AlphaFoldDB" id="A0A1Y0D0U0"/>
<dbReference type="GO" id="GO:0006508">
    <property type="term" value="P:proteolysis"/>
    <property type="evidence" value="ECO:0007669"/>
    <property type="project" value="UniProtKB-KW"/>
</dbReference>
<dbReference type="Pfam" id="PF07244">
    <property type="entry name" value="POTRA"/>
    <property type="match status" value="1"/>
</dbReference>
<dbReference type="InterPro" id="IPR034746">
    <property type="entry name" value="POTRA"/>
</dbReference>
<feature type="active site" description="Proton acceptor" evidence="6">
    <location>
        <position position="227"/>
    </location>
</feature>
<dbReference type="Gene3D" id="2.40.160.50">
    <property type="entry name" value="membrane protein fhac: a member of the omp85/tpsb transporter family"/>
    <property type="match status" value="1"/>
</dbReference>
<evidence type="ECO:0000256" key="4">
    <source>
        <dbReference type="ARBA" id="ARBA00023098"/>
    </source>
</evidence>
<sequence length="768" mass="85272">MRAIITLSLCWLWVAVAQAKPTHVLNEGGDVIKLASVAQTTRPRIALVLSGGGAKGAAHVGVIKALEALRIPIDIITGTSMGAYVGGMYALGLDAKELEQQMLSIDWNQGYQDKVGRDELSLRRKRQHDEYLLRTDIGISEDWQLSLPGGFFQGQGMGALLRNSTLNLSGLQSFDDLPIPYRALATDMETVTPVVLKEGHLATVMQASMSIPGVLQPVEIDGQLLADGGVVNNMPVDVARQMGADVIIAVDIGDVMLAREQLDGALAMVSQLTNYLTRSSTERQVSLLTSDDILLSPNIVGIGVTDFALMPEAITRGERATLAMQSQLHALALSEQDYFAYQSQKLDKRAQLQRTDAVYVDKVKVENNSHLSETSIREVLGLVPGQFHQSKDLEAGVRRLYALDAFERVSYRIEEQAGEQVLTVQTSEKNWGPGFVDLKFALEDDFSQQANYEIGAQFRRTNINTLGGEWLVESTFGSNKLLASEFYTPIVSDYDAFWKVRAEYEKKSRQFYFDGEQAQFELFSPLTRLDTDYSTWGLSTELGYNLKPWRELALGIQGVVGTIETRNLDNKLKVDSYGPYVRLSHDTLDNVFFPTHGTALEVKLGYFHNNLIIDNQHQGTAGLDYELEWLNPYQFNRHTLISKLALGGSTVEQELPVFARSLGGLFNLSGYQRDQLSGRYSGFAGLLYHYRWFDNDFGAFRSPVYLGGSLERGGVWNKGTDVSWESALTAGSVFIGVDTNWGPLYLAYGQGERNKSSLYLYFGNLFSF</sequence>
<keyword evidence="7" id="KW-0732">Signal</keyword>
<evidence type="ECO:0000256" key="6">
    <source>
        <dbReference type="PROSITE-ProRule" id="PRU01161"/>
    </source>
</evidence>
<evidence type="ECO:0000256" key="7">
    <source>
        <dbReference type="SAM" id="SignalP"/>
    </source>
</evidence>
<dbReference type="InterPro" id="IPR016035">
    <property type="entry name" value="Acyl_Trfase/lysoPLipase"/>
</dbReference>
<proteinExistence type="predicted"/>
<evidence type="ECO:0000313" key="11">
    <source>
        <dbReference type="Proteomes" id="UP000243793"/>
    </source>
</evidence>
<dbReference type="GO" id="GO:0016042">
    <property type="term" value="P:lipid catabolic process"/>
    <property type="evidence" value="ECO:0007669"/>
    <property type="project" value="UniProtKB-UniRule"/>
</dbReference>
<keyword evidence="10" id="KW-0645">Protease</keyword>
<dbReference type="KEGG" id="ocm:CBP12_12615"/>
<dbReference type="RefSeq" id="WP_086965590.1">
    <property type="nucleotide sequence ID" value="NZ_CP021376.1"/>
</dbReference>
<organism evidence="10 11">
    <name type="scientific">Oceanisphaera avium</name>
    <dbReference type="NCBI Taxonomy" id="1903694"/>
    <lineage>
        <taxon>Bacteria</taxon>
        <taxon>Pseudomonadati</taxon>
        <taxon>Pseudomonadota</taxon>
        <taxon>Gammaproteobacteria</taxon>
        <taxon>Aeromonadales</taxon>
        <taxon>Aeromonadaceae</taxon>
        <taxon>Oceanisphaera</taxon>
    </lineage>
</organism>
<dbReference type="Gene3D" id="3.10.20.310">
    <property type="entry name" value="membrane protein fhac"/>
    <property type="match status" value="1"/>
</dbReference>
<dbReference type="PROSITE" id="PS51779">
    <property type="entry name" value="POTRA"/>
    <property type="match status" value="1"/>
</dbReference>
<feature type="domain" description="POTRA" evidence="9">
    <location>
        <begin position="358"/>
        <end position="429"/>
    </location>
</feature>
<keyword evidence="5" id="KW-0472">Membrane</keyword>
<keyword evidence="2 6" id="KW-0378">Hydrolase</keyword>
<dbReference type="EMBL" id="CP021376">
    <property type="protein sequence ID" value="ART81202.1"/>
    <property type="molecule type" value="Genomic_DNA"/>
</dbReference>
<dbReference type="CDD" id="cd07205">
    <property type="entry name" value="Pat_PNPLA6_PNPLA7_NTE1_like"/>
    <property type="match status" value="1"/>
</dbReference>
<dbReference type="PANTHER" id="PTHR14226:SF29">
    <property type="entry name" value="NEUROPATHY TARGET ESTERASE SWS"/>
    <property type="match status" value="1"/>
</dbReference>
<evidence type="ECO:0000256" key="5">
    <source>
        <dbReference type="ARBA" id="ARBA00023136"/>
    </source>
</evidence>
<dbReference type="InterPro" id="IPR050301">
    <property type="entry name" value="NTE"/>
</dbReference>
<gene>
    <name evidence="10" type="ORF">CBP12_12615</name>
</gene>
<reference evidence="11" key="1">
    <citation type="submission" date="2017-05" db="EMBL/GenBank/DDBJ databases">
        <authorList>
            <person name="Sung H."/>
        </authorList>
    </citation>
    <scope>NUCLEOTIDE SEQUENCE [LARGE SCALE GENOMIC DNA]</scope>
    <source>
        <strain evidence="11">AMac2203</strain>
    </source>
</reference>